<evidence type="ECO:0000259" key="10">
    <source>
        <dbReference type="PROSITE" id="PS50263"/>
    </source>
</evidence>
<feature type="transmembrane region" description="Helical" evidence="9">
    <location>
        <begin position="121"/>
        <end position="142"/>
    </location>
</feature>
<dbReference type="GO" id="GO:0016410">
    <property type="term" value="F:N-acyltransferase activity"/>
    <property type="evidence" value="ECO:0007669"/>
    <property type="project" value="UniProtKB-UniRule"/>
</dbReference>
<feature type="transmembrane region" description="Helical" evidence="9">
    <location>
        <begin position="162"/>
        <end position="188"/>
    </location>
</feature>
<dbReference type="NCBIfam" id="TIGR00546">
    <property type="entry name" value="lnt"/>
    <property type="match status" value="1"/>
</dbReference>
<feature type="transmembrane region" description="Helical" evidence="9">
    <location>
        <begin position="195"/>
        <end position="215"/>
    </location>
</feature>
<dbReference type="UniPathway" id="UPA00666"/>
<dbReference type="Gene3D" id="3.60.110.10">
    <property type="entry name" value="Carbon-nitrogen hydrolase"/>
    <property type="match status" value="1"/>
</dbReference>
<evidence type="ECO:0000256" key="1">
    <source>
        <dbReference type="ARBA" id="ARBA00004651"/>
    </source>
</evidence>
<dbReference type="SUPFAM" id="SSF56317">
    <property type="entry name" value="Carbon-nitrogen hydrolase"/>
    <property type="match status" value="1"/>
</dbReference>
<dbReference type="PANTHER" id="PTHR38686:SF1">
    <property type="entry name" value="APOLIPOPROTEIN N-ACYLTRANSFERASE"/>
    <property type="match status" value="1"/>
</dbReference>
<dbReference type="GeneID" id="78362066"/>
<evidence type="ECO:0000256" key="5">
    <source>
        <dbReference type="ARBA" id="ARBA00022692"/>
    </source>
</evidence>
<keyword evidence="11" id="KW-0449">Lipoprotein</keyword>
<dbReference type="InterPro" id="IPR045378">
    <property type="entry name" value="LNT_N"/>
</dbReference>
<evidence type="ECO:0000256" key="4">
    <source>
        <dbReference type="ARBA" id="ARBA00022679"/>
    </source>
</evidence>
<keyword evidence="8 9" id="KW-0012">Acyltransferase</keyword>
<comment type="similarity">
    <text evidence="2 9">Belongs to the CN hydrolase family. Apolipoprotein N-acyltransferase subfamily.</text>
</comment>
<keyword evidence="7 9" id="KW-0472">Membrane</keyword>
<dbReference type="Pfam" id="PF20154">
    <property type="entry name" value="LNT_N"/>
    <property type="match status" value="1"/>
</dbReference>
<dbReference type="EMBL" id="NHMP01000008">
    <property type="protein sequence ID" value="OXE45605.1"/>
    <property type="molecule type" value="Genomic_DNA"/>
</dbReference>
<evidence type="ECO:0000313" key="11">
    <source>
        <dbReference type="EMBL" id="OXE45605.1"/>
    </source>
</evidence>
<evidence type="ECO:0000256" key="6">
    <source>
        <dbReference type="ARBA" id="ARBA00022989"/>
    </source>
</evidence>
<gene>
    <name evidence="9" type="primary">lnt</name>
    <name evidence="11" type="ORF">ADH67_10650</name>
</gene>
<dbReference type="Proteomes" id="UP000214610">
    <property type="component" value="Unassembled WGS sequence"/>
</dbReference>
<dbReference type="EC" id="2.3.1.269" evidence="9"/>
<dbReference type="PANTHER" id="PTHR38686">
    <property type="entry name" value="APOLIPOPROTEIN N-ACYLTRANSFERASE"/>
    <property type="match status" value="1"/>
</dbReference>
<reference evidence="12" key="1">
    <citation type="submission" date="2017-05" db="EMBL/GenBank/DDBJ databases">
        <title>Improved OligoMM genomes.</title>
        <authorList>
            <person name="Garzetti D."/>
        </authorList>
    </citation>
    <scope>NUCLEOTIDE SEQUENCE [LARGE SCALE GENOMIC DNA]</scope>
    <source>
        <strain evidence="12">YL45</strain>
    </source>
</reference>
<feature type="transmembrane region" description="Helical" evidence="9">
    <location>
        <begin position="85"/>
        <end position="109"/>
    </location>
</feature>
<evidence type="ECO:0000256" key="7">
    <source>
        <dbReference type="ARBA" id="ARBA00023136"/>
    </source>
</evidence>
<evidence type="ECO:0000256" key="3">
    <source>
        <dbReference type="ARBA" id="ARBA00022475"/>
    </source>
</evidence>
<protein>
    <recommendedName>
        <fullName evidence="9">Apolipoprotein N-acyltransferase</fullName>
        <shortName evidence="9">ALP N-acyltransferase</shortName>
        <ecNumber evidence="9">2.3.1.269</ecNumber>
    </recommendedName>
</protein>
<feature type="transmembrane region" description="Helical" evidence="9">
    <location>
        <begin position="55"/>
        <end position="73"/>
    </location>
</feature>
<dbReference type="GO" id="GO:0042158">
    <property type="term" value="P:lipoprotein biosynthetic process"/>
    <property type="evidence" value="ECO:0007669"/>
    <property type="project" value="UniProtKB-UniRule"/>
</dbReference>
<comment type="subcellular location">
    <subcellularLocation>
        <location evidence="1 9">Cell membrane</location>
        <topology evidence="1 9">Multi-pass membrane protein</topology>
    </subcellularLocation>
</comment>
<dbReference type="AlphaFoldDB" id="A0A227KDJ4"/>
<dbReference type="HAMAP" id="MF_01148">
    <property type="entry name" value="Lnt"/>
    <property type="match status" value="1"/>
</dbReference>
<dbReference type="InterPro" id="IPR036526">
    <property type="entry name" value="C-N_Hydrolase_sf"/>
</dbReference>
<comment type="pathway">
    <text evidence="9">Protein modification; lipoprotein biosynthesis (N-acyl transfer).</text>
</comment>
<dbReference type="PROSITE" id="PS50263">
    <property type="entry name" value="CN_HYDROLASE"/>
    <property type="match status" value="1"/>
</dbReference>
<feature type="transmembrane region" description="Helical" evidence="9">
    <location>
        <begin position="32"/>
        <end position="48"/>
    </location>
</feature>
<keyword evidence="6 9" id="KW-1133">Transmembrane helix</keyword>
<comment type="caution">
    <text evidence="11">The sequence shown here is derived from an EMBL/GenBank/DDBJ whole genome shotgun (WGS) entry which is preliminary data.</text>
</comment>
<comment type="function">
    <text evidence="9">Catalyzes the phospholipid dependent N-acylation of the N-terminal cysteine of apolipoprotein, the last step in lipoprotein maturation.</text>
</comment>
<keyword evidence="3 9" id="KW-1003">Cell membrane</keyword>
<organism evidence="11 12">
    <name type="scientific">Turicimonas muris</name>
    <dbReference type="NCBI Taxonomy" id="1796652"/>
    <lineage>
        <taxon>Bacteria</taxon>
        <taxon>Pseudomonadati</taxon>
        <taxon>Pseudomonadota</taxon>
        <taxon>Betaproteobacteria</taxon>
        <taxon>Burkholderiales</taxon>
        <taxon>Sutterellaceae</taxon>
        <taxon>Turicimonas</taxon>
    </lineage>
</organism>
<feature type="domain" description="CN hydrolase" evidence="10">
    <location>
        <begin position="232"/>
        <end position="475"/>
    </location>
</feature>
<accession>A0A227KDJ4</accession>
<evidence type="ECO:0000256" key="9">
    <source>
        <dbReference type="HAMAP-Rule" id="MF_01148"/>
    </source>
</evidence>
<evidence type="ECO:0000313" key="12">
    <source>
        <dbReference type="Proteomes" id="UP000214610"/>
    </source>
</evidence>
<keyword evidence="5 9" id="KW-0812">Transmembrane</keyword>
<dbReference type="GO" id="GO:0005886">
    <property type="term" value="C:plasma membrane"/>
    <property type="evidence" value="ECO:0007669"/>
    <property type="project" value="UniProtKB-SubCell"/>
</dbReference>
<dbReference type="CDD" id="cd07571">
    <property type="entry name" value="ALP_N-acyl_transferase"/>
    <property type="match status" value="1"/>
</dbReference>
<dbReference type="Pfam" id="PF00795">
    <property type="entry name" value="CN_hydrolase"/>
    <property type="match status" value="1"/>
</dbReference>
<keyword evidence="4 9" id="KW-0808">Transferase</keyword>
<evidence type="ECO:0000256" key="2">
    <source>
        <dbReference type="ARBA" id="ARBA00010065"/>
    </source>
</evidence>
<proteinExistence type="inferred from homology"/>
<dbReference type="RefSeq" id="WP_066594079.1">
    <property type="nucleotide sequence ID" value="NZ_CAJTBZ010000003.1"/>
</dbReference>
<name>A0A227KDJ4_9BURK</name>
<sequence>MTRKINFLEICGFALVLGAAQGFSIAPHWALIQLLSLAGICFLFLYSSSVARSTFLGFLFGLGWFSSSVYWIYFSIHDYGYQPAWVAVIAVVAFASLLAIFPAAAGLLSGLGLRDRSRKNWVFFLLIAPAAWALTEWLRTWVLSGFPWAAGAYAHIEGPLSVFAPVIGATGINYLAALTAGLICLFVLSMKRRDIWTANLVAVAFLALLGSAFLLKEKTWSEPGETVNFRLIQGGIAQNEKFSPMGTEQSFARYTEEMSAPGLKKDAVIVLPETIFPIPFDKLPTKMLKELTKVTEEKGNPLILGAFIRSPEGGYANTAILIEKGSKFGFYFKKHLVPFGEYVPFGFRWFIDMLGIPMANLKEGNVSQEPFTVVDQVSVAPTLCYEDLFSETIRQWWSKGEAPGILINLSNLGWFGDSAALPQHLSISRMRAKEFARPIVRATNTGATAAINEKGQIIARLPFMVPGKLDVAVTAAIGKPTPYASLGDLPSVLVMLLSLVAGIGLSWCRKPKASSQH</sequence>
<comment type="catalytic activity">
    <reaction evidence="9">
        <text>N-terminal S-1,2-diacyl-sn-glyceryl-L-cysteinyl-[lipoprotein] + a glycerophospholipid = N-acyl-S-1,2-diacyl-sn-glyceryl-L-cysteinyl-[lipoprotein] + a 2-acyl-sn-glycero-3-phospholipid + H(+)</text>
        <dbReference type="Rhea" id="RHEA:48228"/>
        <dbReference type="Rhea" id="RHEA-COMP:14681"/>
        <dbReference type="Rhea" id="RHEA-COMP:14684"/>
        <dbReference type="ChEBI" id="CHEBI:15378"/>
        <dbReference type="ChEBI" id="CHEBI:136912"/>
        <dbReference type="ChEBI" id="CHEBI:140656"/>
        <dbReference type="ChEBI" id="CHEBI:140657"/>
        <dbReference type="ChEBI" id="CHEBI:140660"/>
        <dbReference type="EC" id="2.3.1.269"/>
    </reaction>
</comment>
<dbReference type="InterPro" id="IPR003010">
    <property type="entry name" value="C-N_Hydrolase"/>
</dbReference>
<dbReference type="InterPro" id="IPR004563">
    <property type="entry name" value="Apolipo_AcylTrfase"/>
</dbReference>
<evidence type="ECO:0000256" key="8">
    <source>
        <dbReference type="ARBA" id="ARBA00023315"/>
    </source>
</evidence>
<keyword evidence="12" id="KW-1185">Reference proteome</keyword>